<evidence type="ECO:0000313" key="2">
    <source>
        <dbReference type="Proteomes" id="UP001160499"/>
    </source>
</evidence>
<gene>
    <name evidence="1" type="ORF">M2283_008246</name>
</gene>
<protein>
    <submittedName>
        <fullName evidence="1">Uncharacterized protein</fullName>
    </submittedName>
</protein>
<name>A0ABT6LZQ7_9ACTN</name>
<dbReference type="Proteomes" id="UP001160499">
    <property type="component" value="Unassembled WGS sequence"/>
</dbReference>
<reference evidence="1 2" key="1">
    <citation type="submission" date="2023-04" db="EMBL/GenBank/DDBJ databases">
        <title>Forest soil microbial communities from Buena Vista Peninsula, Colon Province, Panama.</title>
        <authorList>
            <person name="Bouskill N."/>
        </authorList>
    </citation>
    <scope>NUCLEOTIDE SEQUENCE [LARGE SCALE GENOMIC DNA]</scope>
    <source>
        <strain evidence="1 2">GGS1</strain>
    </source>
</reference>
<sequence length="29" mass="3367">MPVVAAVVSYRILPEQNAYLFPWGRRYLG</sequence>
<dbReference type="EMBL" id="JARXVH010000019">
    <property type="protein sequence ID" value="MDH6220904.1"/>
    <property type="molecule type" value="Genomic_DNA"/>
</dbReference>
<organism evidence="1 2">
    <name type="scientific">Streptomyces pseudovenezuelae</name>
    <dbReference type="NCBI Taxonomy" id="67350"/>
    <lineage>
        <taxon>Bacteria</taxon>
        <taxon>Bacillati</taxon>
        <taxon>Actinomycetota</taxon>
        <taxon>Actinomycetes</taxon>
        <taxon>Kitasatosporales</taxon>
        <taxon>Streptomycetaceae</taxon>
        <taxon>Streptomyces</taxon>
        <taxon>Streptomyces aurantiacus group</taxon>
    </lineage>
</organism>
<keyword evidence="2" id="KW-1185">Reference proteome</keyword>
<accession>A0ABT6LZQ7</accession>
<proteinExistence type="predicted"/>
<comment type="caution">
    <text evidence="1">The sequence shown here is derived from an EMBL/GenBank/DDBJ whole genome shotgun (WGS) entry which is preliminary data.</text>
</comment>
<evidence type="ECO:0000313" key="1">
    <source>
        <dbReference type="EMBL" id="MDH6220904.1"/>
    </source>
</evidence>